<reference evidence="1 2" key="1">
    <citation type="submission" date="2014-06" db="EMBL/GenBank/DDBJ databases">
        <title>Whole Genome Sequences of Three Symbiotic Endozoicomonas Bacteria.</title>
        <authorList>
            <person name="Neave M.J."/>
            <person name="Apprill A."/>
            <person name="Voolstra C.R."/>
        </authorList>
    </citation>
    <scope>NUCLEOTIDE SEQUENCE [LARGE SCALE GENOMIC DNA]</scope>
    <source>
        <strain evidence="1 2">DSM 25634</strain>
    </source>
</reference>
<evidence type="ECO:0000313" key="1">
    <source>
        <dbReference type="EMBL" id="KEQ16472.1"/>
    </source>
</evidence>
<sequence length="92" mass="10400">MPNITDLRVQLEKTIKALESKQKASGERIFGQYLESYRDTLLAIDSGAPQSEVNRLANKLLNCARGYMETSSNYQQGFLNEMGKTEKIVKNL</sequence>
<name>A0A081NDE9_9GAMM</name>
<dbReference type="EMBL" id="JOKH01000005">
    <property type="protein sequence ID" value="KEQ16472.1"/>
    <property type="molecule type" value="Genomic_DNA"/>
</dbReference>
<dbReference type="Proteomes" id="UP000028073">
    <property type="component" value="Unassembled WGS sequence"/>
</dbReference>
<protein>
    <submittedName>
        <fullName evidence="1">Uncharacterized protein</fullName>
    </submittedName>
</protein>
<dbReference type="eggNOG" id="ENOG502ZUN3">
    <property type="taxonomic scope" value="Bacteria"/>
</dbReference>
<gene>
    <name evidence="1" type="ORF">GZ78_21685</name>
</gene>
<dbReference type="RefSeq" id="WP_034840045.1">
    <property type="nucleotide sequence ID" value="NZ_JOKH01000005.1"/>
</dbReference>
<comment type="caution">
    <text evidence="1">The sequence shown here is derived from an EMBL/GenBank/DDBJ whole genome shotgun (WGS) entry which is preliminary data.</text>
</comment>
<organism evidence="1 2">
    <name type="scientific">Endozoicomonas numazuensis</name>
    <dbReference type="NCBI Taxonomy" id="1137799"/>
    <lineage>
        <taxon>Bacteria</taxon>
        <taxon>Pseudomonadati</taxon>
        <taxon>Pseudomonadota</taxon>
        <taxon>Gammaproteobacteria</taxon>
        <taxon>Oceanospirillales</taxon>
        <taxon>Endozoicomonadaceae</taxon>
        <taxon>Endozoicomonas</taxon>
    </lineage>
</organism>
<dbReference type="STRING" id="1137799.GZ78_21685"/>
<keyword evidence="2" id="KW-1185">Reference proteome</keyword>
<dbReference type="AlphaFoldDB" id="A0A081NDE9"/>
<accession>A0A081NDE9</accession>
<proteinExistence type="predicted"/>
<dbReference type="OrthoDB" id="5903193at2"/>
<evidence type="ECO:0000313" key="2">
    <source>
        <dbReference type="Proteomes" id="UP000028073"/>
    </source>
</evidence>